<evidence type="ECO:0000256" key="1">
    <source>
        <dbReference type="SAM" id="Coils"/>
    </source>
</evidence>
<dbReference type="EMBL" id="CAJJDM010000023">
    <property type="protein sequence ID" value="CAD8057157.1"/>
    <property type="molecule type" value="Genomic_DNA"/>
</dbReference>
<keyword evidence="2" id="KW-0732">Signal</keyword>
<evidence type="ECO:0000313" key="4">
    <source>
        <dbReference type="Proteomes" id="UP000688137"/>
    </source>
</evidence>
<sequence length="347" mass="38915">MKFIIVVLFALAATTYASKTQDQILALLQTGTKASDAIDTVFGLLNDLKQSNIDAQFAADQKNETDEWVGAQTIEQFTKIKSLNQKLFNQAIENRANYEEVLKQTKNYLAWNEARRDEIARKIEALSDNQCFSNQLFVKSIKHNQEALEVIRLLKQDVAGYIINGDSFEFTQVKAQSVAEKLKQYSNLFQDHQIKSFLALANGQEEGASNTQGSTLAEKVLSVLEGLESELDASLENLKVNEINASWELAGWVSLSEAEISSLEVEYERKQVFADRTATQIQAAFAQQAKSKIILQESQDALDQAQADLEAKRADYAEAKAKRQEENAILDEVIIMFKKQVASWSGR</sequence>
<gene>
    <name evidence="3" type="ORF">PPRIM_AZ9-3.1.T0250293</name>
</gene>
<keyword evidence="4" id="KW-1185">Reference proteome</keyword>
<comment type="caution">
    <text evidence="3">The sequence shown here is derived from an EMBL/GenBank/DDBJ whole genome shotgun (WGS) entry which is preliminary data.</text>
</comment>
<evidence type="ECO:0000256" key="2">
    <source>
        <dbReference type="SAM" id="SignalP"/>
    </source>
</evidence>
<dbReference type="OMA" id="NNYMKFI"/>
<evidence type="ECO:0000313" key="3">
    <source>
        <dbReference type="EMBL" id="CAD8057157.1"/>
    </source>
</evidence>
<dbReference type="AlphaFoldDB" id="A0A8S1KQH6"/>
<feature type="coiled-coil region" evidence="1">
    <location>
        <begin position="295"/>
        <end position="329"/>
    </location>
</feature>
<reference evidence="3" key="1">
    <citation type="submission" date="2021-01" db="EMBL/GenBank/DDBJ databases">
        <authorList>
            <consortium name="Genoscope - CEA"/>
            <person name="William W."/>
        </authorList>
    </citation>
    <scope>NUCLEOTIDE SEQUENCE</scope>
</reference>
<feature type="signal peptide" evidence="2">
    <location>
        <begin position="1"/>
        <end position="17"/>
    </location>
</feature>
<dbReference type="Proteomes" id="UP000688137">
    <property type="component" value="Unassembled WGS sequence"/>
</dbReference>
<proteinExistence type="predicted"/>
<feature type="chain" id="PRO_5035943820" evidence="2">
    <location>
        <begin position="18"/>
        <end position="347"/>
    </location>
</feature>
<protein>
    <submittedName>
        <fullName evidence="3">Uncharacterized protein</fullName>
    </submittedName>
</protein>
<accession>A0A8S1KQH6</accession>
<organism evidence="3 4">
    <name type="scientific">Paramecium primaurelia</name>
    <dbReference type="NCBI Taxonomy" id="5886"/>
    <lineage>
        <taxon>Eukaryota</taxon>
        <taxon>Sar</taxon>
        <taxon>Alveolata</taxon>
        <taxon>Ciliophora</taxon>
        <taxon>Intramacronucleata</taxon>
        <taxon>Oligohymenophorea</taxon>
        <taxon>Peniculida</taxon>
        <taxon>Parameciidae</taxon>
        <taxon>Paramecium</taxon>
    </lineage>
</organism>
<keyword evidence="1" id="KW-0175">Coiled coil</keyword>
<name>A0A8S1KQH6_PARPR</name>